<dbReference type="Pfam" id="PF00691">
    <property type="entry name" value="OmpA"/>
    <property type="match status" value="1"/>
</dbReference>
<dbReference type="EMBL" id="UOFT01000041">
    <property type="protein sequence ID" value="VAW94941.1"/>
    <property type="molecule type" value="Genomic_DNA"/>
</dbReference>
<dbReference type="GO" id="GO:0009279">
    <property type="term" value="C:cell outer membrane"/>
    <property type="evidence" value="ECO:0007669"/>
    <property type="project" value="UniProtKB-SubCell"/>
</dbReference>
<dbReference type="InterPro" id="IPR006664">
    <property type="entry name" value="OMP_bac"/>
</dbReference>
<organism evidence="5">
    <name type="scientific">hydrothermal vent metagenome</name>
    <dbReference type="NCBI Taxonomy" id="652676"/>
    <lineage>
        <taxon>unclassified sequences</taxon>
        <taxon>metagenomes</taxon>
        <taxon>ecological metagenomes</taxon>
    </lineage>
</organism>
<keyword evidence="3" id="KW-0998">Cell outer membrane</keyword>
<accession>A0A3B0ZTA9</accession>
<evidence type="ECO:0000256" key="1">
    <source>
        <dbReference type="ARBA" id="ARBA00004442"/>
    </source>
</evidence>
<comment type="subcellular location">
    <subcellularLocation>
        <location evidence="1">Cell outer membrane</location>
    </subcellularLocation>
</comment>
<dbReference type="InterPro" id="IPR050330">
    <property type="entry name" value="Bact_OuterMem_StrucFunc"/>
</dbReference>
<name>A0A3B0ZTA9_9ZZZZ</name>
<evidence type="ECO:0000313" key="5">
    <source>
        <dbReference type="EMBL" id="VAW94941.1"/>
    </source>
</evidence>
<dbReference type="PANTHER" id="PTHR30329:SF21">
    <property type="entry name" value="LIPOPROTEIN YIAD-RELATED"/>
    <property type="match status" value="1"/>
</dbReference>
<dbReference type="Gene3D" id="3.30.1330.60">
    <property type="entry name" value="OmpA-like domain"/>
    <property type="match status" value="1"/>
</dbReference>
<evidence type="ECO:0000259" key="4">
    <source>
        <dbReference type="PROSITE" id="PS51123"/>
    </source>
</evidence>
<dbReference type="PROSITE" id="PS51257">
    <property type="entry name" value="PROKAR_LIPOPROTEIN"/>
    <property type="match status" value="1"/>
</dbReference>
<protein>
    <recommendedName>
        <fullName evidence="4">OmpA-like domain-containing protein</fullName>
    </recommendedName>
</protein>
<proteinExistence type="predicted"/>
<reference evidence="5" key="1">
    <citation type="submission" date="2018-06" db="EMBL/GenBank/DDBJ databases">
        <authorList>
            <person name="Zhirakovskaya E."/>
        </authorList>
    </citation>
    <scope>NUCLEOTIDE SEQUENCE</scope>
</reference>
<dbReference type="PANTHER" id="PTHR30329">
    <property type="entry name" value="STATOR ELEMENT OF FLAGELLAR MOTOR COMPLEX"/>
    <property type="match status" value="1"/>
</dbReference>
<dbReference type="CDD" id="cd07185">
    <property type="entry name" value="OmpA_C-like"/>
    <property type="match status" value="1"/>
</dbReference>
<keyword evidence="2" id="KW-0472">Membrane</keyword>
<dbReference type="PRINTS" id="PR01021">
    <property type="entry name" value="OMPADOMAIN"/>
</dbReference>
<sequence length="202" mass="22204">MNLYYKLTCVVLPAALIAACSASGSKKPAEKTAVAATPSIIQHSVQDKTQVETLAEKINSTEQGTVDMKIPEAEKFPLTQIANAKDNTKPAKRVYQFGFNKQELDAIDQGSLQDHANYLIANPNTILLINGHSDTQGNANYNLFLSKERAKKAAQFLIEYGAPENQIKITGMGDSQPLNDVNSFKENRRVELQYSDSRVATK</sequence>
<dbReference type="InterPro" id="IPR006665">
    <property type="entry name" value="OmpA-like"/>
</dbReference>
<gene>
    <name evidence="5" type="ORF">MNBD_GAMMA23-1879</name>
</gene>
<dbReference type="PROSITE" id="PS51123">
    <property type="entry name" value="OMPA_2"/>
    <property type="match status" value="1"/>
</dbReference>
<evidence type="ECO:0000256" key="3">
    <source>
        <dbReference type="ARBA" id="ARBA00023237"/>
    </source>
</evidence>
<dbReference type="SUPFAM" id="SSF103088">
    <property type="entry name" value="OmpA-like"/>
    <property type="match status" value="1"/>
</dbReference>
<evidence type="ECO:0000256" key="2">
    <source>
        <dbReference type="ARBA" id="ARBA00023136"/>
    </source>
</evidence>
<feature type="domain" description="OmpA-like" evidence="4">
    <location>
        <begin position="84"/>
        <end position="198"/>
    </location>
</feature>
<dbReference type="AlphaFoldDB" id="A0A3B0ZTA9"/>
<dbReference type="InterPro" id="IPR036737">
    <property type="entry name" value="OmpA-like_sf"/>
</dbReference>